<dbReference type="OrthoDB" id="422766at2759"/>
<evidence type="ECO:0000313" key="8">
    <source>
        <dbReference type="Proteomes" id="UP000604046"/>
    </source>
</evidence>
<organism evidence="7 8">
    <name type="scientific">Symbiodinium natans</name>
    <dbReference type="NCBI Taxonomy" id="878477"/>
    <lineage>
        <taxon>Eukaryota</taxon>
        <taxon>Sar</taxon>
        <taxon>Alveolata</taxon>
        <taxon>Dinophyceae</taxon>
        <taxon>Suessiales</taxon>
        <taxon>Symbiodiniaceae</taxon>
        <taxon>Symbiodinium</taxon>
    </lineage>
</organism>
<dbReference type="GO" id="GO:0009507">
    <property type="term" value="C:chloroplast"/>
    <property type="evidence" value="ECO:0007669"/>
    <property type="project" value="UniProtKB-SubCell"/>
</dbReference>
<feature type="binding site" evidence="5">
    <location>
        <position position="316"/>
    </location>
    <ligand>
        <name>chlorophyll a</name>
        <dbReference type="ChEBI" id="CHEBI:58416"/>
        <label>1</label>
    </ligand>
</feature>
<evidence type="ECO:0000256" key="3">
    <source>
        <dbReference type="ARBA" id="ARBA00022531"/>
    </source>
</evidence>
<dbReference type="EMBL" id="CAJNDS010002165">
    <property type="protein sequence ID" value="CAE7357714.1"/>
    <property type="molecule type" value="Genomic_DNA"/>
</dbReference>
<keyword evidence="8" id="KW-1185">Reference proteome</keyword>
<dbReference type="PANTHER" id="PTHR21649">
    <property type="entry name" value="CHLOROPHYLL A/B BINDING PROTEIN"/>
    <property type="match status" value="1"/>
</dbReference>
<evidence type="ECO:0000256" key="2">
    <source>
        <dbReference type="ARBA" id="ARBA00022528"/>
    </source>
</evidence>
<feature type="binding site" evidence="5">
    <location>
        <position position="311"/>
    </location>
    <ligand>
        <name>chlorophyll a</name>
        <dbReference type="ChEBI" id="CHEBI:58416"/>
        <label>1</label>
    </ligand>
</feature>
<evidence type="ECO:0000256" key="4">
    <source>
        <dbReference type="ARBA" id="ARBA00022640"/>
    </source>
</evidence>
<feature type="transmembrane region" description="Helical" evidence="6">
    <location>
        <begin position="252"/>
        <end position="274"/>
    </location>
</feature>
<feature type="binding site" evidence="5">
    <location>
        <position position="328"/>
    </location>
    <ligand>
        <name>chlorophyll a</name>
        <dbReference type="ChEBI" id="CHEBI:58416"/>
        <label>1</label>
    </ligand>
</feature>
<evidence type="ECO:0000256" key="5">
    <source>
        <dbReference type="PIRSR" id="PIRSR601344-1"/>
    </source>
</evidence>
<feature type="binding site" description="axial binding residue" evidence="5">
    <location>
        <position position="213"/>
    </location>
    <ligand>
        <name>chlorophyll b</name>
        <dbReference type="ChEBI" id="CHEBI:61721"/>
        <label>1</label>
    </ligand>
    <ligandPart>
        <name>Mg</name>
        <dbReference type="ChEBI" id="CHEBI:25107"/>
    </ligandPart>
</feature>
<feature type="binding site" evidence="5">
    <location>
        <position position="310"/>
    </location>
    <ligand>
        <name>chlorophyll a</name>
        <dbReference type="ChEBI" id="CHEBI:58416"/>
        <label>1</label>
    </ligand>
</feature>
<name>A0A812PBZ3_9DINO</name>
<reference evidence="7" key="1">
    <citation type="submission" date="2021-02" db="EMBL/GenBank/DDBJ databases">
        <authorList>
            <person name="Dougan E. K."/>
            <person name="Rhodes N."/>
            <person name="Thang M."/>
            <person name="Chan C."/>
        </authorList>
    </citation>
    <scope>NUCLEOTIDE SEQUENCE</scope>
</reference>
<keyword evidence="2" id="KW-0150">Chloroplast</keyword>
<proteinExistence type="predicted"/>
<dbReference type="InterPro" id="IPR001344">
    <property type="entry name" value="Chloro_AB-bd_pln"/>
</dbReference>
<keyword evidence="6" id="KW-1133">Transmembrane helix</keyword>
<dbReference type="AlphaFoldDB" id="A0A812PBZ3"/>
<evidence type="ECO:0000256" key="1">
    <source>
        <dbReference type="ARBA" id="ARBA00004229"/>
    </source>
</evidence>
<keyword evidence="3" id="KW-0602">Photosynthesis</keyword>
<dbReference type="GO" id="GO:0009765">
    <property type="term" value="P:photosynthesis, light harvesting"/>
    <property type="evidence" value="ECO:0007669"/>
    <property type="project" value="InterPro"/>
</dbReference>
<dbReference type="InterPro" id="IPR022796">
    <property type="entry name" value="Chloroa_b-bind"/>
</dbReference>
<protein>
    <submittedName>
        <fullName evidence="7">LI818 protein</fullName>
    </submittedName>
</protein>
<accession>A0A812PBZ3</accession>
<keyword evidence="5" id="KW-0148">Chlorophyll</keyword>
<comment type="subcellular location">
    <subcellularLocation>
        <location evidence="1">Plastid</location>
        <location evidence="1">Chloroplast</location>
    </subcellularLocation>
</comment>
<sequence>MARQLPREVADKSVCPGINLFRMELLRLVVGPVLVKPRAGGMGLYDFGQGIELLDGIDDEELERRQTSERNNGRLAMVAIMGLMWQDGTFGEAPLSYMNKNGFWGEPVQFIVQHINNCQSFSGSGIDNAGVCAVPKRHEGRTAMRAVQKLAEGDYVELETYPKEMEMSPSVPFLRYPQVLKGWVGEEKGFDPLGVTDALPVYWVREAELKHGRIAMLATVGWIATDLGFRFPGEKFQAVANSVEAHDKMVEAGYMLPFFGAIGVFELFALWLFFQSWPLGEGINREAGDYWLGKQFLPKDPAKEKDMRLKELENGRLAMFAFSGIVTQAVATGKPWPFM</sequence>
<dbReference type="Gene3D" id="1.10.3460.10">
    <property type="entry name" value="Chlorophyll a/b binding protein domain"/>
    <property type="match status" value="2"/>
</dbReference>
<keyword evidence="6" id="KW-0472">Membrane</keyword>
<dbReference type="Pfam" id="PF00504">
    <property type="entry name" value="Chloroa_b-bind"/>
    <property type="match status" value="2"/>
</dbReference>
<gene>
    <name evidence="7" type="primary">LI818</name>
    <name evidence="7" type="ORF">SNAT2548_LOCUS19100</name>
</gene>
<dbReference type="SUPFAM" id="SSF103511">
    <property type="entry name" value="Chlorophyll a-b binding protein"/>
    <property type="match status" value="2"/>
</dbReference>
<feature type="binding site" evidence="5">
    <location>
        <position position="314"/>
    </location>
    <ligand>
        <name>chlorophyll a</name>
        <dbReference type="ChEBI" id="CHEBI:58416"/>
        <label>1</label>
    </ligand>
</feature>
<evidence type="ECO:0000313" key="7">
    <source>
        <dbReference type="EMBL" id="CAE7357714.1"/>
    </source>
</evidence>
<keyword evidence="6" id="KW-0812">Transmembrane</keyword>
<feature type="binding site" evidence="5">
    <location>
        <position position="208"/>
    </location>
    <ligand>
        <name>chlorophyll a</name>
        <dbReference type="ChEBI" id="CHEBI:58416"/>
        <label>1</label>
    </ligand>
</feature>
<dbReference type="GO" id="GO:0016168">
    <property type="term" value="F:chlorophyll binding"/>
    <property type="evidence" value="ECO:0007669"/>
    <property type="project" value="UniProtKB-KW"/>
</dbReference>
<keyword evidence="4" id="KW-0934">Plastid</keyword>
<feature type="binding site" evidence="5">
    <location>
        <position position="211"/>
    </location>
    <ligand>
        <name>chlorophyll a</name>
        <dbReference type="ChEBI" id="CHEBI:58416"/>
        <label>1</label>
    </ligand>
</feature>
<dbReference type="Proteomes" id="UP000604046">
    <property type="component" value="Unassembled WGS sequence"/>
</dbReference>
<evidence type="ECO:0000256" key="6">
    <source>
        <dbReference type="SAM" id="Phobius"/>
    </source>
</evidence>
<comment type="caution">
    <text evidence="7">The sequence shown here is derived from an EMBL/GenBank/DDBJ whole genome shotgun (WGS) entry which is preliminary data.</text>
</comment>
<keyword evidence="5" id="KW-0157">Chromophore</keyword>
<dbReference type="GO" id="GO:0016020">
    <property type="term" value="C:membrane"/>
    <property type="evidence" value="ECO:0007669"/>
    <property type="project" value="InterPro"/>
</dbReference>